<protein>
    <submittedName>
        <fullName evidence="1">Uncharacterized protein</fullName>
    </submittedName>
</protein>
<organism evidence="1 2">
    <name type="scientific">Cellulomonas denverensis</name>
    <dbReference type="NCBI Taxonomy" id="264297"/>
    <lineage>
        <taxon>Bacteria</taxon>
        <taxon>Bacillati</taxon>
        <taxon>Actinomycetota</taxon>
        <taxon>Actinomycetes</taxon>
        <taxon>Micrococcales</taxon>
        <taxon>Cellulomonadaceae</taxon>
        <taxon>Cellulomonas</taxon>
    </lineage>
</organism>
<sequence>MSALNDLDPLVRPLLEPIGLIALSATRVEFALAVVRALATGGNVDYRGSAKDKVSAIKRSPALAEMAGTEAARTIEGWAAAAETALNERGELMHSFASVTSDILDEDWIRMGEEPPISRVVSLTRLKGGARVRSKEDLFELADRLSGLADRLPSMHDTLRESTDKY</sequence>
<gene>
    <name evidence="1" type="ORF">HGA03_03450</name>
</gene>
<dbReference type="AlphaFoldDB" id="A0A7X6KSY0"/>
<evidence type="ECO:0000313" key="1">
    <source>
        <dbReference type="EMBL" id="NKY21717.1"/>
    </source>
</evidence>
<proteinExistence type="predicted"/>
<dbReference type="RefSeq" id="WP_168628767.1">
    <property type="nucleotide sequence ID" value="NZ_BONL01000010.1"/>
</dbReference>
<evidence type="ECO:0000313" key="2">
    <source>
        <dbReference type="Proteomes" id="UP000581206"/>
    </source>
</evidence>
<accession>A0A7X6KSY0</accession>
<name>A0A7X6KSY0_9CELL</name>
<comment type="caution">
    <text evidence="1">The sequence shown here is derived from an EMBL/GenBank/DDBJ whole genome shotgun (WGS) entry which is preliminary data.</text>
</comment>
<dbReference type="EMBL" id="JAAXOX010000001">
    <property type="protein sequence ID" value="NKY21717.1"/>
    <property type="molecule type" value="Genomic_DNA"/>
</dbReference>
<dbReference type="Proteomes" id="UP000581206">
    <property type="component" value="Unassembled WGS sequence"/>
</dbReference>
<reference evidence="1 2" key="1">
    <citation type="submission" date="2020-04" db="EMBL/GenBank/DDBJ databases">
        <title>MicrobeNet Type strains.</title>
        <authorList>
            <person name="Nicholson A.C."/>
        </authorList>
    </citation>
    <scope>NUCLEOTIDE SEQUENCE [LARGE SCALE GENOMIC DNA]</scope>
    <source>
        <strain evidence="1 2">ATCC BAA-788</strain>
    </source>
</reference>
<keyword evidence="2" id="KW-1185">Reference proteome</keyword>